<protein>
    <submittedName>
        <fullName evidence="8">Uncharacterized LOC110368474</fullName>
    </submittedName>
</protein>
<accession>A0A3Q2Q2E8</accession>
<dbReference type="GO" id="GO:0005879">
    <property type="term" value="C:axonemal microtubule"/>
    <property type="evidence" value="ECO:0007669"/>
    <property type="project" value="TreeGrafter"/>
</dbReference>
<dbReference type="GO" id="GO:0001669">
    <property type="term" value="C:acrosomal vesicle"/>
    <property type="evidence" value="ECO:0007669"/>
    <property type="project" value="TreeGrafter"/>
</dbReference>
<dbReference type="PANTHER" id="PTHR21490:SF0">
    <property type="entry name" value="ENKURIN"/>
    <property type="match status" value="1"/>
</dbReference>
<organism evidence="8 9">
    <name type="scientific">Fundulus heteroclitus</name>
    <name type="common">Killifish</name>
    <name type="synonym">Mummichog</name>
    <dbReference type="NCBI Taxonomy" id="8078"/>
    <lineage>
        <taxon>Eukaryota</taxon>
        <taxon>Metazoa</taxon>
        <taxon>Chordata</taxon>
        <taxon>Craniata</taxon>
        <taxon>Vertebrata</taxon>
        <taxon>Euteleostomi</taxon>
        <taxon>Actinopterygii</taxon>
        <taxon>Neopterygii</taxon>
        <taxon>Teleostei</taxon>
        <taxon>Neoteleostei</taxon>
        <taxon>Acanthomorphata</taxon>
        <taxon>Ovalentaria</taxon>
        <taxon>Atherinomorphae</taxon>
        <taxon>Cyprinodontiformes</taxon>
        <taxon>Fundulidae</taxon>
        <taxon>Fundulus</taxon>
    </lineage>
</organism>
<dbReference type="Proteomes" id="UP000265000">
    <property type="component" value="Unplaced"/>
</dbReference>
<evidence type="ECO:0000256" key="1">
    <source>
        <dbReference type="ARBA" id="ARBA00004138"/>
    </source>
</evidence>
<evidence type="ECO:0000256" key="5">
    <source>
        <dbReference type="ARBA" id="ARBA00023273"/>
    </source>
</evidence>
<reference evidence="8" key="2">
    <citation type="submission" date="2025-09" db="UniProtKB">
        <authorList>
            <consortium name="Ensembl"/>
        </authorList>
    </citation>
    <scope>IDENTIFICATION</scope>
</reference>
<dbReference type="InterPro" id="IPR027012">
    <property type="entry name" value="Enkurin_dom"/>
</dbReference>
<evidence type="ECO:0000256" key="3">
    <source>
        <dbReference type="ARBA" id="ARBA00022490"/>
    </source>
</evidence>
<evidence type="ECO:0000256" key="4">
    <source>
        <dbReference type="ARBA" id="ARBA00023212"/>
    </source>
</evidence>
<dbReference type="GO" id="GO:0005516">
    <property type="term" value="F:calmodulin binding"/>
    <property type="evidence" value="ECO:0007669"/>
    <property type="project" value="TreeGrafter"/>
</dbReference>
<feature type="compositionally biased region" description="Basic residues" evidence="6">
    <location>
        <begin position="75"/>
        <end position="87"/>
    </location>
</feature>
<keyword evidence="5" id="KW-0966">Cell projection</keyword>
<feature type="region of interest" description="Disordered" evidence="6">
    <location>
        <begin position="59"/>
        <end position="87"/>
    </location>
</feature>
<dbReference type="Ensembl" id="ENSFHET00000029437.1">
    <property type="protein sequence ID" value="ENSFHEP00000020032.1"/>
    <property type="gene ID" value="ENSFHEG00000021956.1"/>
</dbReference>
<dbReference type="PANTHER" id="PTHR21490">
    <property type="entry name" value="ENKURIN-RELATED"/>
    <property type="match status" value="1"/>
</dbReference>
<feature type="domain" description="Enkurin" evidence="7">
    <location>
        <begin position="122"/>
        <end position="214"/>
    </location>
</feature>
<evidence type="ECO:0000313" key="9">
    <source>
        <dbReference type="Proteomes" id="UP000265000"/>
    </source>
</evidence>
<keyword evidence="9" id="KW-1185">Reference proteome</keyword>
<keyword evidence="3" id="KW-0963">Cytoplasm</keyword>
<sequence>MESEQMETQLQQNYSKKRLAFSSVTEHPVARVYDNKDNKQIFENSGLIPQYVYKKDFKEVPKYPHNQRDDDVATKTKKPKVPRKKHQPAIVDDCKGYKQILENSGLIPQYIYKKDFGELPEYIQLRKQEEQKAKEESLKENSKTETRKCVSDEERHTTLKLLKKKWDERNSEYLRLPVIISTLSKQKYKDELEAHMTNLEKYICLLESTKIIYYDFEPEQSEIEGVSQVPQIKNKPQTRNKEKFPPVIHPITSCVSPLSNTRFKQSQDQQSFTNLTPLPPIPINRGRQTPIPQTVELGKFQSVRGNLVPLSPISSNKHQSTKWQLTRENQQSQPVLQNWSPLPPITTNNSERQVVPFATVIHKTEAPLKMIELSRLPEIPTNRRTYTPKPPSQAPSKNFEARLRRFKNPNVFIPPATR</sequence>
<feature type="compositionally biased region" description="Basic and acidic residues" evidence="6">
    <location>
        <begin position="59"/>
        <end position="74"/>
    </location>
</feature>
<keyword evidence="4" id="KW-0206">Cytoskeleton</keyword>
<dbReference type="PROSITE" id="PS51665">
    <property type="entry name" value="ENKURIN"/>
    <property type="match status" value="1"/>
</dbReference>
<dbReference type="GeneTree" id="ENSGT00940000153866"/>
<evidence type="ECO:0000256" key="6">
    <source>
        <dbReference type="SAM" id="MobiDB-lite"/>
    </source>
</evidence>
<dbReference type="AlphaFoldDB" id="A0A3Q2Q2E8"/>
<proteinExistence type="predicted"/>
<dbReference type="STRING" id="8078.ENSFHEP00000020032"/>
<reference evidence="8" key="1">
    <citation type="submission" date="2025-08" db="UniProtKB">
        <authorList>
            <consortium name="Ensembl"/>
        </authorList>
    </citation>
    <scope>IDENTIFICATION</scope>
</reference>
<name>A0A3Q2Q2E8_FUNHE</name>
<comment type="subcellular location">
    <subcellularLocation>
        <location evidence="1">Cell projection</location>
        <location evidence="1">Cilium</location>
    </subcellularLocation>
    <subcellularLocation>
        <location evidence="2">Cytoplasm</location>
        <location evidence="2">Cytoskeleton</location>
    </subcellularLocation>
</comment>
<evidence type="ECO:0000256" key="2">
    <source>
        <dbReference type="ARBA" id="ARBA00004245"/>
    </source>
</evidence>
<evidence type="ECO:0000313" key="8">
    <source>
        <dbReference type="Ensembl" id="ENSFHEP00000020032.1"/>
    </source>
</evidence>
<dbReference type="Pfam" id="PF13864">
    <property type="entry name" value="Enkurin"/>
    <property type="match status" value="1"/>
</dbReference>
<dbReference type="InterPro" id="IPR052102">
    <property type="entry name" value="Enkurin_domain-protein"/>
</dbReference>
<evidence type="ECO:0000259" key="7">
    <source>
        <dbReference type="PROSITE" id="PS51665"/>
    </source>
</evidence>